<reference evidence="2 3" key="1">
    <citation type="submission" date="2024-09" db="EMBL/GenBank/DDBJ databases">
        <title>Chromosome-scale assembly of Riccia fluitans.</title>
        <authorList>
            <person name="Paukszto L."/>
            <person name="Sawicki J."/>
            <person name="Karawczyk K."/>
            <person name="Piernik-Szablinska J."/>
            <person name="Szczecinska M."/>
            <person name="Mazdziarz M."/>
        </authorList>
    </citation>
    <scope>NUCLEOTIDE SEQUENCE [LARGE SCALE GENOMIC DNA]</scope>
    <source>
        <strain evidence="2">Rf_01</strain>
        <tissue evidence="2">Aerial parts of the thallus</tissue>
    </source>
</reference>
<evidence type="ECO:0000256" key="1">
    <source>
        <dbReference type="SAM" id="Coils"/>
    </source>
</evidence>
<dbReference type="Proteomes" id="UP001605036">
    <property type="component" value="Unassembled WGS sequence"/>
</dbReference>
<feature type="coiled-coil region" evidence="1">
    <location>
        <begin position="23"/>
        <end position="50"/>
    </location>
</feature>
<evidence type="ECO:0000313" key="3">
    <source>
        <dbReference type="Proteomes" id="UP001605036"/>
    </source>
</evidence>
<proteinExistence type="predicted"/>
<protein>
    <submittedName>
        <fullName evidence="2">Uncharacterized protein</fullName>
    </submittedName>
</protein>
<comment type="caution">
    <text evidence="2">The sequence shown here is derived from an EMBL/GenBank/DDBJ whole genome shotgun (WGS) entry which is preliminary data.</text>
</comment>
<dbReference type="AlphaFoldDB" id="A0ABD1Y7S8"/>
<keyword evidence="3" id="KW-1185">Reference proteome</keyword>
<gene>
    <name evidence="2" type="ORF">R1flu_003018</name>
</gene>
<sequence length="72" mass="8533">MVRIMTCDNSLRANDNHYREENVDKVYKENEELQVKVKMSEEQYIALQALFAEEQEKNGKPQMSSTFEERGM</sequence>
<name>A0ABD1Y7S8_9MARC</name>
<accession>A0ABD1Y7S8</accession>
<keyword evidence="1" id="KW-0175">Coiled coil</keyword>
<evidence type="ECO:0000313" key="2">
    <source>
        <dbReference type="EMBL" id="KAL2622813.1"/>
    </source>
</evidence>
<organism evidence="2 3">
    <name type="scientific">Riccia fluitans</name>
    <dbReference type="NCBI Taxonomy" id="41844"/>
    <lineage>
        <taxon>Eukaryota</taxon>
        <taxon>Viridiplantae</taxon>
        <taxon>Streptophyta</taxon>
        <taxon>Embryophyta</taxon>
        <taxon>Marchantiophyta</taxon>
        <taxon>Marchantiopsida</taxon>
        <taxon>Marchantiidae</taxon>
        <taxon>Marchantiales</taxon>
        <taxon>Ricciaceae</taxon>
        <taxon>Riccia</taxon>
    </lineage>
</organism>
<dbReference type="EMBL" id="JBHFFA010000006">
    <property type="protein sequence ID" value="KAL2622813.1"/>
    <property type="molecule type" value="Genomic_DNA"/>
</dbReference>